<dbReference type="EMBL" id="JBFSHR010000038">
    <property type="protein sequence ID" value="MEX6430148.1"/>
    <property type="molecule type" value="Genomic_DNA"/>
</dbReference>
<sequence>MITIGCCVIVIAGTLVELLGLQHPRQRAHRRAQLIPIVLMVAVITLVVSPVIGLVTGIAALVMVITNTTHTSERLAFALSEAWPMVLDETATRIASLGDALPIAFFSAAKALPKPLDIAVDEGAKSYQLTGDFKTSLGPLLARLTPGTSTETVRMLASLASASAGEVQAALSLLAERHRADHNLTMELQAKLSGARLARAFVVVVPVFLLLIGVVIGGGMAPYLTRLGLTMATIAIVVIALCWLWADHYLTPLDQPTPKRLYQSRIFQLMNWFAP</sequence>
<evidence type="ECO:0000256" key="1">
    <source>
        <dbReference type="SAM" id="Phobius"/>
    </source>
</evidence>
<evidence type="ECO:0000313" key="2">
    <source>
        <dbReference type="EMBL" id="MEX6430148.1"/>
    </source>
</evidence>
<comment type="caution">
    <text evidence="2">The sequence shown here is derived from an EMBL/GenBank/DDBJ whole genome shotgun (WGS) entry which is preliminary data.</text>
</comment>
<name>A0ABV3Y3L5_9ACTN</name>
<feature type="transmembrane region" description="Helical" evidence="1">
    <location>
        <begin position="34"/>
        <end position="65"/>
    </location>
</feature>
<dbReference type="Proteomes" id="UP001560267">
    <property type="component" value="Unassembled WGS sequence"/>
</dbReference>
<accession>A0ABV3Y3L5</accession>
<gene>
    <name evidence="2" type="ORF">AB6A68_09915</name>
</gene>
<reference evidence="2 3" key="1">
    <citation type="submission" date="2024-07" db="EMBL/GenBank/DDBJ databases">
        <title>Draft Genome Sequence of Ferrimicrobium acidiphilum Strain YE2023, Isolated from a Pulp of Bioleach Reactor.</title>
        <authorList>
            <person name="Elkina Y.A."/>
            <person name="Bulaeva A.G."/>
            <person name="Beletsky A.V."/>
            <person name="Mardanov A.V."/>
        </authorList>
    </citation>
    <scope>NUCLEOTIDE SEQUENCE [LARGE SCALE GENOMIC DNA]</scope>
    <source>
        <strain evidence="2 3">YE2023</strain>
    </source>
</reference>
<dbReference type="RefSeq" id="WP_298387198.1">
    <property type="nucleotide sequence ID" value="NZ_JBFSHR010000038.1"/>
</dbReference>
<keyword evidence="1" id="KW-0472">Membrane</keyword>
<protein>
    <recommendedName>
        <fullName evidence="4">Type II secretion system protein GspF domain-containing protein</fullName>
    </recommendedName>
</protein>
<keyword evidence="3" id="KW-1185">Reference proteome</keyword>
<feature type="transmembrane region" description="Helical" evidence="1">
    <location>
        <begin position="200"/>
        <end position="221"/>
    </location>
</feature>
<organism evidence="2 3">
    <name type="scientific">Ferrimicrobium acidiphilum</name>
    <dbReference type="NCBI Taxonomy" id="121039"/>
    <lineage>
        <taxon>Bacteria</taxon>
        <taxon>Bacillati</taxon>
        <taxon>Actinomycetota</taxon>
        <taxon>Acidimicrobiia</taxon>
        <taxon>Acidimicrobiales</taxon>
        <taxon>Acidimicrobiaceae</taxon>
        <taxon>Ferrimicrobium</taxon>
    </lineage>
</organism>
<feature type="transmembrane region" description="Helical" evidence="1">
    <location>
        <begin position="227"/>
        <end position="246"/>
    </location>
</feature>
<evidence type="ECO:0008006" key="4">
    <source>
        <dbReference type="Google" id="ProtNLM"/>
    </source>
</evidence>
<keyword evidence="1" id="KW-1133">Transmembrane helix</keyword>
<evidence type="ECO:0000313" key="3">
    <source>
        <dbReference type="Proteomes" id="UP001560267"/>
    </source>
</evidence>
<proteinExistence type="predicted"/>
<keyword evidence="1" id="KW-0812">Transmembrane</keyword>